<dbReference type="AlphaFoldDB" id="A0A9D7F7M0"/>
<dbReference type="EMBL" id="JADJNC010000016">
    <property type="protein sequence ID" value="MBK7423609.1"/>
    <property type="molecule type" value="Genomic_DNA"/>
</dbReference>
<sequence length="851" mass="82352">MLAPQGDQTIGGSGNIVFADNNGSNRLNVEAGNLTLASGITVHGNTGLIGAQNFAGGAASLTNNGTIAADVAGGTITLAVNGTVTNNGTLSASNGGTLNLNSAVTGNTGSQILAGAGSVVNQNGVTISGDMNLTGSGSFRASNSGSNVISGVTLLGTLDLASATGVERVTNGLTLNGATINIGSSSILAPQGNQTIGGTGSIVFADASSNRLNVEAGNLVIGSGVSVRGGNGLIGLQVFAGGAATLTNQGLISADVAGRSITVGVNGQVINQATMEARNGGQLILNTGGGYDNSTGILLASTGSSVLLSGATVTGGSLNSSGSGKFIANNSSTNFLNGTTLNGVLDLASATGIERITSGGMTLNGAINIGNNSILAPQGNQTIGGTGSIIFADGSGSNRLNVEAGNLVIGSGVTVRGQTGLIGQQTFAGGAATLTNNGTINADAGGTITVNVNRALTNNGTMRAQNGTLTIQDALAGTGTLRVDSTGVMNLTNSPNTQGQLIMGASGSTLNIGTQNLTVNTDYTNVAADSGNSFNRRAGVTGAGLIVAGGNAAQAITGAAVTNGATTNATLTINNVRVGATTFNYQIANTGTTGPALRGALQTNVNGANLTDARLSGTGVTASNYTTGGPGSNSGDLGVTFTAASAGALSPLSGQVLNLRSNFENIADQKLNIVLAGGAAAYNAAIGSTTPSSVNLAAQRVGGTLSTELTVANSATAGAFSEDLNASFSGFANGATGSGSIAGRWAGTSNTGVGSMSVGLDTSSSGVKSGTATLAYATAGAVKGVSNDLGVASVGTQLVTVNGNVYAPAVAQLNTPAVNFGVVRVGDVVAAQNVSVPTPPVVRSPTPCVPA</sequence>
<gene>
    <name evidence="1" type="ORF">IPJ48_11190</name>
</gene>
<organism evidence="1 2">
    <name type="scientific">Candidatus Propionivibrio dominans</name>
    <dbReference type="NCBI Taxonomy" id="2954373"/>
    <lineage>
        <taxon>Bacteria</taxon>
        <taxon>Pseudomonadati</taxon>
        <taxon>Pseudomonadota</taxon>
        <taxon>Betaproteobacteria</taxon>
        <taxon>Rhodocyclales</taxon>
        <taxon>Rhodocyclaceae</taxon>
        <taxon>Propionivibrio</taxon>
    </lineage>
</organism>
<accession>A0A9D7F7M0</accession>
<reference evidence="1" key="1">
    <citation type="submission" date="2020-10" db="EMBL/GenBank/DDBJ databases">
        <title>Connecting structure to function with the recovery of over 1000 high-quality activated sludge metagenome-assembled genomes encoding full-length rRNA genes using long-read sequencing.</title>
        <authorList>
            <person name="Singleton C.M."/>
            <person name="Petriglieri F."/>
            <person name="Kristensen J.M."/>
            <person name="Kirkegaard R.H."/>
            <person name="Michaelsen T.Y."/>
            <person name="Andersen M.H."/>
            <person name="Karst S.M."/>
            <person name="Dueholm M.S."/>
            <person name="Nielsen P.H."/>
            <person name="Albertsen M."/>
        </authorList>
    </citation>
    <scope>NUCLEOTIDE SEQUENCE</scope>
    <source>
        <strain evidence="1">EsbW_18-Q3-R4-48_MAXAC.044</strain>
    </source>
</reference>
<dbReference type="Proteomes" id="UP000886602">
    <property type="component" value="Unassembled WGS sequence"/>
</dbReference>
<comment type="caution">
    <text evidence="1">The sequence shown here is derived from an EMBL/GenBank/DDBJ whole genome shotgun (WGS) entry which is preliminary data.</text>
</comment>
<proteinExistence type="predicted"/>
<name>A0A9D7F7M0_9RHOO</name>
<evidence type="ECO:0000313" key="1">
    <source>
        <dbReference type="EMBL" id="MBK7423609.1"/>
    </source>
</evidence>
<protein>
    <submittedName>
        <fullName evidence="1">S-layer family protein</fullName>
    </submittedName>
</protein>
<evidence type="ECO:0000313" key="2">
    <source>
        <dbReference type="Proteomes" id="UP000886602"/>
    </source>
</evidence>